<evidence type="ECO:0000256" key="1">
    <source>
        <dbReference type="SAM" id="SignalP"/>
    </source>
</evidence>
<accession>A0A842HKH7</accession>
<sequence>MRPPLFSALLLLSLLLGACQSGPSSLAPQDLVLERADTFNYQQQVATSDGREILMISGLSGHSAYTVEQVELVRHPDFLQILVHLHADGQPGETGTFEETIAIPKWANRVTFGEENTVIWQRPAPTK</sequence>
<keyword evidence="1" id="KW-0732">Signal</keyword>
<dbReference type="RefSeq" id="WP_185677352.1">
    <property type="nucleotide sequence ID" value="NZ_JACHVB010000064.1"/>
</dbReference>
<dbReference type="PROSITE" id="PS51257">
    <property type="entry name" value="PROKAR_LIPOPROTEIN"/>
    <property type="match status" value="1"/>
</dbReference>
<protein>
    <submittedName>
        <fullName evidence="2">Uncharacterized protein</fullName>
    </submittedName>
</protein>
<proteinExistence type="predicted"/>
<dbReference type="Proteomes" id="UP000546464">
    <property type="component" value="Unassembled WGS sequence"/>
</dbReference>
<dbReference type="EMBL" id="JACHVB010000064">
    <property type="protein sequence ID" value="MBC2596448.1"/>
    <property type="molecule type" value="Genomic_DNA"/>
</dbReference>
<name>A0A842HKH7_9BACT</name>
<reference evidence="2 3" key="1">
    <citation type="submission" date="2020-07" db="EMBL/GenBank/DDBJ databases">
        <authorList>
            <person name="Feng X."/>
        </authorList>
    </citation>
    <scope>NUCLEOTIDE SEQUENCE [LARGE SCALE GENOMIC DNA]</scope>
    <source>
        <strain evidence="2 3">JCM31066</strain>
    </source>
</reference>
<organism evidence="2 3">
    <name type="scientific">Ruficoccus amylovorans</name>
    <dbReference type="NCBI Taxonomy" id="1804625"/>
    <lineage>
        <taxon>Bacteria</taxon>
        <taxon>Pseudomonadati</taxon>
        <taxon>Verrucomicrobiota</taxon>
        <taxon>Opitutia</taxon>
        <taxon>Puniceicoccales</taxon>
        <taxon>Cerasicoccaceae</taxon>
        <taxon>Ruficoccus</taxon>
    </lineage>
</organism>
<evidence type="ECO:0000313" key="3">
    <source>
        <dbReference type="Proteomes" id="UP000546464"/>
    </source>
</evidence>
<dbReference type="AlphaFoldDB" id="A0A842HKH7"/>
<keyword evidence="3" id="KW-1185">Reference proteome</keyword>
<gene>
    <name evidence="2" type="ORF">H5P28_19435</name>
</gene>
<comment type="caution">
    <text evidence="2">The sequence shown here is derived from an EMBL/GenBank/DDBJ whole genome shotgun (WGS) entry which is preliminary data.</text>
</comment>
<feature type="signal peptide" evidence="1">
    <location>
        <begin position="1"/>
        <end position="26"/>
    </location>
</feature>
<feature type="chain" id="PRO_5032540501" evidence="1">
    <location>
        <begin position="27"/>
        <end position="127"/>
    </location>
</feature>
<evidence type="ECO:0000313" key="2">
    <source>
        <dbReference type="EMBL" id="MBC2596448.1"/>
    </source>
</evidence>